<evidence type="ECO:0000313" key="2">
    <source>
        <dbReference type="EMBL" id="CAG7785018.1"/>
    </source>
</evidence>
<proteinExistence type="predicted"/>
<sequence length="1408" mass="160458">MSSKTKDLSNILDKVTNGNLADVFDDVTTLELTYDTRMRIIDSFNRRLKKLNGELLSWKEKDAAEKLLYYLTEDKVNRINNSAIPYLHQISSIYRHMLIKEKCLLLEVGERLLVFDENSATAGYDPNIISLLRNNLYAYSWNFLRENHQVLQPEDSLQIVSQALRWLIRQGEKSFSSASHKLQQMTHIITTCKNYNSVENFIKTICGEGERVWLTNLDHGAWKQDPLQLDGFINTMVSSIRCTLCFGDFKLAKQSSQNIFEIFGPYFDPELSIVVEKVANYFTLFAESIAKRSNAAKDNDENTENDVMILVVQLIKLVEQFKAAGVRLTILYGFLQGICCYIQAQMKDARNWTYPDNTKDFERLISALFKLTHSMRLSSSHNDISHLDRKRRDLESVSYLLILRMVSEYINCKKESTFTIMMVTEKCFEGLNRLCNIDQKSKDTAVEIYTKMNYHGGQIGTNLIRMKDFNGAIKILLLSIEVADKLCEIEDMEVTKVDPAHLGVVVADAYSQMKEHDSGLKFLAEMLYKYPYLMDKSRHTPCVDVLEPISWYNWNYQWISMKRNAASSNCKDLMCKSVADYLLVNKKFSGGLLKNNKELLLRILHFEFNSYFTTKSVIPDGLISVGENLQIYGNTRVSQAIGLLSQGIGFWWGDVNEIKDSIELCQDALKLLEKESESTPGNSVVHLTVAIVNAWLSLGFMRKFQDKAVIELEVLKNDDVAQNPKKYSSLEDERVATRVIPAISSLNIADEALIATHLTKAIDILYDMLSIQEGNLNELENWIEKLGSGVVLATLRLMTDISTSLGNKYTSFKCLCVTKTVAELYNRTYLQMLATSEMMKACPSAVPQLMVPMEKLKDTIETRKKNALRNPSLYFMRLTLARAIAHMHSKEYPEAISSLAEIFKYRVAPDIFDVGHHILGEAYFVLAELKLLEIDFREDLAIPKYVKFLTPVGLVSKGFKILSSVSRTPNPTESGWNDLFHNYNILATIMEVSDKAIRQYYLCGKLREARCIAADFIYLAQQMALVSRTINLVIPLAEMDITSRNFDSCQQKMECLISMLKGHVPSGEEKCNPANFLQKLHLSVDDFKRIVENDNDMWHISYVSLPEHNYGPYGPPPASRTESPTITEPRRMRRVTVLDHSLNCRCYVCTHPKIVPSILRFYCLQARLASCSKNMQESGKILEAANRNHLKTMLRIMNSFEVMKNGLALYVSDTSASEILNLIYREFFVEPGVQLQMTKLEAMPAMDLKESIPSFNQVLEGLSLMDSNRSTYTSIPLETLIAAVFNCVFLRLESKIKRADLRNLLKSKNDAEDNQMLEGMSPERLKTPPPRACKPPLRKGLNKRYDIEDSDDENLPEKETCGTKKKIPFKLDDIEDSEDTGNSNTTVQLVGGPSRNTRSRFNSTDNLV</sequence>
<protein>
    <submittedName>
        <fullName evidence="2">Uncharacterized protein</fullName>
    </submittedName>
</protein>
<feature type="region of interest" description="Disordered" evidence="1">
    <location>
        <begin position="1312"/>
        <end position="1339"/>
    </location>
</feature>
<dbReference type="OrthoDB" id="10552523at2759"/>
<accession>A0A8J2KA25</accession>
<feature type="region of interest" description="Disordered" evidence="1">
    <location>
        <begin position="1372"/>
        <end position="1408"/>
    </location>
</feature>
<reference evidence="2" key="1">
    <citation type="submission" date="2021-06" db="EMBL/GenBank/DDBJ databases">
        <authorList>
            <person name="Hodson N. C."/>
            <person name="Mongue J. A."/>
            <person name="Jaron S. K."/>
        </authorList>
    </citation>
    <scope>NUCLEOTIDE SEQUENCE</scope>
</reference>
<dbReference type="Proteomes" id="UP000708208">
    <property type="component" value="Unassembled WGS sequence"/>
</dbReference>
<comment type="caution">
    <text evidence="2">The sequence shown here is derived from an EMBL/GenBank/DDBJ whole genome shotgun (WGS) entry which is preliminary data.</text>
</comment>
<organism evidence="2 3">
    <name type="scientific">Allacma fusca</name>
    <dbReference type="NCBI Taxonomy" id="39272"/>
    <lineage>
        <taxon>Eukaryota</taxon>
        <taxon>Metazoa</taxon>
        <taxon>Ecdysozoa</taxon>
        <taxon>Arthropoda</taxon>
        <taxon>Hexapoda</taxon>
        <taxon>Collembola</taxon>
        <taxon>Symphypleona</taxon>
        <taxon>Sminthuridae</taxon>
        <taxon>Allacma</taxon>
    </lineage>
</organism>
<name>A0A8J2KA25_9HEXA</name>
<gene>
    <name evidence="2" type="ORF">AFUS01_LOCUS23670</name>
</gene>
<feature type="compositionally biased region" description="Polar residues" evidence="1">
    <location>
        <begin position="1380"/>
        <end position="1408"/>
    </location>
</feature>
<evidence type="ECO:0000313" key="3">
    <source>
        <dbReference type="Proteomes" id="UP000708208"/>
    </source>
</evidence>
<keyword evidence="3" id="KW-1185">Reference proteome</keyword>
<dbReference type="EMBL" id="CAJVCH010287387">
    <property type="protein sequence ID" value="CAG7785018.1"/>
    <property type="molecule type" value="Genomic_DNA"/>
</dbReference>
<evidence type="ECO:0000256" key="1">
    <source>
        <dbReference type="SAM" id="MobiDB-lite"/>
    </source>
</evidence>